<dbReference type="Pfam" id="PF09346">
    <property type="entry name" value="SMI1_KNR4"/>
    <property type="match status" value="1"/>
</dbReference>
<evidence type="ECO:0000313" key="3">
    <source>
        <dbReference type="Proteomes" id="UP000605427"/>
    </source>
</evidence>
<gene>
    <name evidence="2" type="ORF">GCM10007362_29410</name>
</gene>
<dbReference type="SUPFAM" id="SSF160631">
    <property type="entry name" value="SMI1/KNR4-like"/>
    <property type="match status" value="1"/>
</dbReference>
<dbReference type="InterPro" id="IPR018958">
    <property type="entry name" value="Knr4/Smi1-like_dom"/>
</dbReference>
<dbReference type="Gene3D" id="3.40.1580.10">
    <property type="entry name" value="SMI1/KNR4-like"/>
    <property type="match status" value="1"/>
</dbReference>
<dbReference type="EMBL" id="BMDD01000003">
    <property type="protein sequence ID" value="GGH80697.1"/>
    <property type="molecule type" value="Genomic_DNA"/>
</dbReference>
<comment type="caution">
    <text evidence="2">The sequence shown here is derived from an EMBL/GenBank/DDBJ whole genome shotgun (WGS) entry which is preliminary data.</text>
</comment>
<dbReference type="InterPro" id="IPR037883">
    <property type="entry name" value="Knr4/Smi1-like_sf"/>
</dbReference>
<proteinExistence type="predicted"/>
<dbReference type="RefSeq" id="WP_172244778.1">
    <property type="nucleotide sequence ID" value="NZ_BMDD01000003.1"/>
</dbReference>
<feature type="domain" description="Knr4/Smi1-like" evidence="1">
    <location>
        <begin position="42"/>
        <end position="165"/>
    </location>
</feature>
<protein>
    <recommendedName>
        <fullName evidence="1">Knr4/Smi1-like domain-containing protein</fullName>
    </recommendedName>
</protein>
<evidence type="ECO:0000313" key="2">
    <source>
        <dbReference type="EMBL" id="GGH80697.1"/>
    </source>
</evidence>
<sequence length="463" mass="51840">MNKITQAGFKAWTEKWSRIAGQITDRSGQRGGSIYSFADDPESLIAEIEHRLSLPLPEDLADLIRFGAVHAQVDWRFPGGILLPFPEVSEGDLGWNIQNAEFPDFFDENGEDVTQRRYLAFHMAGNGDLLLFDLESASGSAVVSWSHEEDEFRLLAPSLPDFFERITKLGLIGAYGDIYIPFLGKNGLEPDGPNGQLWQTWLKDYRELQWEDVKNDLPRALRLFEMIASDDPDLTPRREIGPLLKAYHSVEDIFREWSARGEEPQPKRNRRDRLILIGEAMGSDAADWVRALWVAKAGKDAAAFPREADEGVLHRLAAACLPEDEGLALVLRDIERKARQSGRRISPPTHSLAPFRSRRVIPWIEPLVSFPFSGWDTLLAASRPQAEDLIRWLQSADALRMTAVSAIGMLPEREIPALFAGPNGHAERTELLRLLDALHASAVLRKEKAAISEAIAALAFPLT</sequence>
<accession>A0ABQ1ZZ88</accession>
<organism evidence="2 3">
    <name type="scientific">Saccharibacillus endophyticus</name>
    <dbReference type="NCBI Taxonomy" id="2060666"/>
    <lineage>
        <taxon>Bacteria</taxon>
        <taxon>Bacillati</taxon>
        <taxon>Bacillota</taxon>
        <taxon>Bacilli</taxon>
        <taxon>Bacillales</taxon>
        <taxon>Paenibacillaceae</taxon>
        <taxon>Saccharibacillus</taxon>
    </lineage>
</organism>
<dbReference type="Proteomes" id="UP000605427">
    <property type="component" value="Unassembled WGS sequence"/>
</dbReference>
<keyword evidence="3" id="KW-1185">Reference proteome</keyword>
<evidence type="ECO:0000259" key="1">
    <source>
        <dbReference type="Pfam" id="PF09346"/>
    </source>
</evidence>
<reference evidence="3" key="1">
    <citation type="journal article" date="2019" name="Int. J. Syst. Evol. Microbiol.">
        <title>The Global Catalogue of Microorganisms (GCM) 10K type strain sequencing project: providing services to taxonomists for standard genome sequencing and annotation.</title>
        <authorList>
            <consortium name="The Broad Institute Genomics Platform"/>
            <consortium name="The Broad Institute Genome Sequencing Center for Infectious Disease"/>
            <person name="Wu L."/>
            <person name="Ma J."/>
        </authorList>
    </citation>
    <scope>NUCLEOTIDE SEQUENCE [LARGE SCALE GENOMIC DNA]</scope>
    <source>
        <strain evidence="3">CCM 8702</strain>
    </source>
</reference>
<name>A0ABQ1ZZ88_9BACL</name>